<feature type="signal peptide" evidence="2">
    <location>
        <begin position="1"/>
        <end position="21"/>
    </location>
</feature>
<feature type="domain" description="Outer membrane protein beta-barrel" evidence="3">
    <location>
        <begin position="26"/>
        <end position="203"/>
    </location>
</feature>
<feature type="chain" id="PRO_5011599672" evidence="2">
    <location>
        <begin position="22"/>
        <end position="216"/>
    </location>
</feature>
<gene>
    <name evidence="4" type="ORF">SAMN05192583_3216</name>
</gene>
<accession>A0A1H8I620</accession>
<dbReference type="OrthoDB" id="7596457at2"/>
<evidence type="ECO:0000256" key="2">
    <source>
        <dbReference type="SAM" id="SignalP"/>
    </source>
</evidence>
<dbReference type="AlphaFoldDB" id="A0A1H8I620"/>
<dbReference type="SUPFAM" id="SSF103515">
    <property type="entry name" value="Autotransporter"/>
    <property type="match status" value="1"/>
</dbReference>
<keyword evidence="5" id="KW-1185">Reference proteome</keyword>
<reference evidence="5" key="1">
    <citation type="submission" date="2016-10" db="EMBL/GenBank/DDBJ databases">
        <authorList>
            <person name="Varghese N."/>
            <person name="Submissions S."/>
        </authorList>
    </citation>
    <scope>NUCLEOTIDE SEQUENCE [LARGE SCALE GENOMIC DNA]</scope>
    <source>
        <strain evidence="5">S6-262</strain>
    </source>
</reference>
<dbReference type="STRING" id="1166340.SAMN05192583_3216"/>
<evidence type="ECO:0000256" key="1">
    <source>
        <dbReference type="ARBA" id="ARBA00022729"/>
    </source>
</evidence>
<dbReference type="InterPro" id="IPR027385">
    <property type="entry name" value="Beta-barrel_OMP"/>
</dbReference>
<proteinExistence type="predicted"/>
<dbReference type="EMBL" id="FOCF01000009">
    <property type="protein sequence ID" value="SEN63741.1"/>
    <property type="molecule type" value="Genomic_DNA"/>
</dbReference>
<name>A0A1H8I620_9SPHN</name>
<evidence type="ECO:0000313" key="4">
    <source>
        <dbReference type="EMBL" id="SEN63741.1"/>
    </source>
</evidence>
<keyword evidence="1 2" id="KW-0732">Signal</keyword>
<dbReference type="RefSeq" id="WP_093666731.1">
    <property type="nucleotide sequence ID" value="NZ_FOCF01000009.1"/>
</dbReference>
<protein>
    <submittedName>
        <fullName evidence="4">Outer membrane immunogenic protein</fullName>
    </submittedName>
</protein>
<dbReference type="InterPro" id="IPR036709">
    <property type="entry name" value="Autotransporte_beta_dom_sf"/>
</dbReference>
<organism evidence="4 5">
    <name type="scientific">Sphingomonas gellani</name>
    <dbReference type="NCBI Taxonomy" id="1166340"/>
    <lineage>
        <taxon>Bacteria</taxon>
        <taxon>Pseudomonadati</taxon>
        <taxon>Pseudomonadota</taxon>
        <taxon>Alphaproteobacteria</taxon>
        <taxon>Sphingomonadales</taxon>
        <taxon>Sphingomonadaceae</taxon>
        <taxon>Sphingomonas</taxon>
    </lineage>
</organism>
<dbReference type="Pfam" id="PF13505">
    <property type="entry name" value="OMP_b-brl"/>
    <property type="match status" value="1"/>
</dbReference>
<sequence>MKKLLLLCATTGLMAASPALAQDASMAASQNGDMVSTNGTTFRGFRVEGNFGGDRFQSQGVHNDKFGYGATIGFDGQIGDRIVVGPEASLWRASEWTENCTGGVAGGSVCHKSFGELGIGVRAGVLVTPQMLVFGKGGYVSNEQRKRFDAPAGQSSYYNHVNSDGYQVGGGVEFSMADRFQGPLSGLYVNAQYVYSNYNDHTSRQRVMGGIGIRFK</sequence>
<dbReference type="Proteomes" id="UP000199206">
    <property type="component" value="Unassembled WGS sequence"/>
</dbReference>
<evidence type="ECO:0000313" key="5">
    <source>
        <dbReference type="Proteomes" id="UP000199206"/>
    </source>
</evidence>
<evidence type="ECO:0000259" key="3">
    <source>
        <dbReference type="Pfam" id="PF13505"/>
    </source>
</evidence>